<dbReference type="OrthoDB" id="9802281at2"/>
<evidence type="ECO:0000256" key="8">
    <source>
        <dbReference type="ARBA" id="ARBA00047848"/>
    </source>
</evidence>
<organism evidence="11 12">
    <name type="scientific">Ruminiclostridium herbifermentans</name>
    <dbReference type="NCBI Taxonomy" id="2488810"/>
    <lineage>
        <taxon>Bacteria</taxon>
        <taxon>Bacillati</taxon>
        <taxon>Bacillota</taxon>
        <taxon>Clostridia</taxon>
        <taxon>Eubacteriales</taxon>
        <taxon>Oscillospiraceae</taxon>
        <taxon>Ruminiclostridium</taxon>
    </lineage>
</organism>
<evidence type="ECO:0000256" key="6">
    <source>
        <dbReference type="ARBA" id="ARBA00023222"/>
    </source>
</evidence>
<keyword evidence="4 10" id="KW-0028">Amino-acid biosynthesis</keyword>
<dbReference type="CDD" id="cd04905">
    <property type="entry name" value="ACT_CM-PDT"/>
    <property type="match status" value="1"/>
</dbReference>
<dbReference type="FunFam" id="3.30.70.260:FF:000012">
    <property type="entry name" value="Prephenate dehydratase"/>
    <property type="match status" value="1"/>
</dbReference>
<dbReference type="Pfam" id="PF00800">
    <property type="entry name" value="PDT"/>
    <property type="match status" value="1"/>
</dbReference>
<dbReference type="PROSITE" id="PS00858">
    <property type="entry name" value="PREPHENATE_DEHYDR_2"/>
    <property type="match status" value="1"/>
</dbReference>
<dbReference type="AlphaFoldDB" id="A0A4U7JGI9"/>
<accession>A0A4U7JGI9</accession>
<dbReference type="UniPathway" id="UPA00121">
    <property type="reaction ID" value="UER00345"/>
</dbReference>
<keyword evidence="6 10" id="KW-0584">Phenylalanine biosynthesis</keyword>
<evidence type="ECO:0000256" key="4">
    <source>
        <dbReference type="ARBA" id="ARBA00022605"/>
    </source>
</evidence>
<keyword evidence="7 10" id="KW-0456">Lyase</keyword>
<dbReference type="PROSITE" id="PS51171">
    <property type="entry name" value="PREPHENATE_DEHYDR_3"/>
    <property type="match status" value="1"/>
</dbReference>
<keyword evidence="5 10" id="KW-0057">Aromatic amino acid biosynthesis</keyword>
<comment type="pathway">
    <text evidence="1 10">Amino-acid biosynthesis; L-phenylalanine biosynthesis; phenylpyruvate from prephenate: step 1/1.</text>
</comment>
<proteinExistence type="predicted"/>
<dbReference type="EC" id="4.2.1.51" evidence="2 10"/>
<dbReference type="Proteomes" id="UP000306409">
    <property type="component" value="Chromosome"/>
</dbReference>
<dbReference type="NCBIfam" id="NF008865">
    <property type="entry name" value="PRK11898.1"/>
    <property type="match status" value="1"/>
</dbReference>
<evidence type="ECO:0000313" key="12">
    <source>
        <dbReference type="Proteomes" id="UP000306409"/>
    </source>
</evidence>
<evidence type="ECO:0000256" key="5">
    <source>
        <dbReference type="ARBA" id="ARBA00023141"/>
    </source>
</evidence>
<dbReference type="GO" id="GO:0004664">
    <property type="term" value="F:prephenate dehydratase activity"/>
    <property type="evidence" value="ECO:0007669"/>
    <property type="project" value="UniProtKB-UniRule"/>
</dbReference>
<evidence type="ECO:0000256" key="9">
    <source>
        <dbReference type="PIRSR" id="PIRSR001500-2"/>
    </source>
</evidence>
<gene>
    <name evidence="10 11" type="primary">pheA</name>
    <name evidence="11" type="ORF">EHE19_000590</name>
</gene>
<evidence type="ECO:0000256" key="3">
    <source>
        <dbReference type="ARBA" id="ARBA00021872"/>
    </source>
</evidence>
<dbReference type="SUPFAM" id="SSF53850">
    <property type="entry name" value="Periplasmic binding protein-like II"/>
    <property type="match status" value="1"/>
</dbReference>
<dbReference type="InterPro" id="IPR045865">
    <property type="entry name" value="ACT-like_dom_sf"/>
</dbReference>
<protein>
    <recommendedName>
        <fullName evidence="3 10">Prephenate dehydratase</fullName>
        <shortName evidence="10">PDT</shortName>
        <ecNumber evidence="2 10">4.2.1.51</ecNumber>
    </recommendedName>
</protein>
<comment type="catalytic activity">
    <reaction evidence="8 10">
        <text>prephenate + H(+) = 3-phenylpyruvate + CO2 + H2O</text>
        <dbReference type="Rhea" id="RHEA:21648"/>
        <dbReference type="ChEBI" id="CHEBI:15377"/>
        <dbReference type="ChEBI" id="CHEBI:15378"/>
        <dbReference type="ChEBI" id="CHEBI:16526"/>
        <dbReference type="ChEBI" id="CHEBI:18005"/>
        <dbReference type="ChEBI" id="CHEBI:29934"/>
        <dbReference type="EC" id="4.2.1.51"/>
    </reaction>
</comment>
<evidence type="ECO:0000256" key="7">
    <source>
        <dbReference type="ARBA" id="ARBA00023239"/>
    </source>
</evidence>
<dbReference type="FunFam" id="3.40.190.10:FF:000034">
    <property type="entry name" value="Chorismate mutase/prephenate dehydratase"/>
    <property type="match status" value="1"/>
</dbReference>
<keyword evidence="12" id="KW-1185">Reference proteome</keyword>
<dbReference type="Pfam" id="PF01842">
    <property type="entry name" value="ACT"/>
    <property type="match status" value="1"/>
</dbReference>
<dbReference type="SUPFAM" id="SSF55021">
    <property type="entry name" value="ACT-like"/>
    <property type="match status" value="1"/>
</dbReference>
<dbReference type="GO" id="GO:0009094">
    <property type="term" value="P:L-phenylalanine biosynthetic process"/>
    <property type="evidence" value="ECO:0007669"/>
    <property type="project" value="UniProtKB-UniPathway"/>
</dbReference>
<dbReference type="KEGG" id="rher:EHE19_000590"/>
<dbReference type="CDD" id="cd13633">
    <property type="entry name" value="PBP2_Sa-PDT_like"/>
    <property type="match status" value="1"/>
</dbReference>
<dbReference type="PIRSF" id="PIRSF001500">
    <property type="entry name" value="Chor_mut_pdt_Ppr"/>
    <property type="match status" value="1"/>
</dbReference>
<evidence type="ECO:0000256" key="2">
    <source>
        <dbReference type="ARBA" id="ARBA00013147"/>
    </source>
</evidence>
<reference evidence="11 12" key="1">
    <citation type="submission" date="2020-09" db="EMBL/GenBank/DDBJ databases">
        <title>Characterization and genome sequencing of Ruminiclostridium sp. nov. MA18.</title>
        <authorList>
            <person name="Rettenmaier R."/>
            <person name="Kowollik M.-L."/>
            <person name="Liebl W."/>
            <person name="Zverlov V."/>
        </authorList>
    </citation>
    <scope>NUCLEOTIDE SEQUENCE [LARGE SCALE GENOMIC DNA]</scope>
    <source>
        <strain evidence="11 12">MA18</strain>
    </source>
</reference>
<feature type="site" description="Essential for prephenate dehydratase activity" evidence="9">
    <location>
        <position position="184"/>
    </location>
</feature>
<evidence type="ECO:0000256" key="10">
    <source>
        <dbReference type="RuleBase" id="RU361254"/>
    </source>
</evidence>
<dbReference type="InterPro" id="IPR002912">
    <property type="entry name" value="ACT_dom"/>
</dbReference>
<evidence type="ECO:0000313" key="11">
    <source>
        <dbReference type="EMBL" id="QNU67091.1"/>
    </source>
</evidence>
<evidence type="ECO:0000256" key="1">
    <source>
        <dbReference type="ARBA" id="ARBA00004741"/>
    </source>
</evidence>
<dbReference type="RefSeq" id="WP_137697156.1">
    <property type="nucleotide sequence ID" value="NZ_CP061336.1"/>
</dbReference>
<dbReference type="InterPro" id="IPR018528">
    <property type="entry name" value="Preph_deHydtase_CS"/>
</dbReference>
<dbReference type="PROSITE" id="PS51671">
    <property type="entry name" value="ACT"/>
    <property type="match status" value="1"/>
</dbReference>
<dbReference type="PANTHER" id="PTHR21022:SF19">
    <property type="entry name" value="PREPHENATE DEHYDRATASE-RELATED"/>
    <property type="match status" value="1"/>
</dbReference>
<dbReference type="Gene3D" id="3.40.190.10">
    <property type="entry name" value="Periplasmic binding protein-like II"/>
    <property type="match status" value="2"/>
</dbReference>
<dbReference type="Gene3D" id="3.30.70.260">
    <property type="match status" value="1"/>
</dbReference>
<dbReference type="PROSITE" id="PS00857">
    <property type="entry name" value="PREPHENATE_DEHYDR_1"/>
    <property type="match status" value="1"/>
</dbReference>
<name>A0A4U7JGI9_9FIRM</name>
<sequence>MEKRIGFLGPQGTFSHEATQTYIESQAKLNGSDVTYALKAFYTIQDVLLGLKKDDIDEAIVPIENSLEGAINVTLDVLAKEEGFYIVDEHIIPINLNLVAKKGTKIEDIKTIISHPQPLGQCRNYLGNTFKNVIQMEEDSTSKAAQKVASADGTYAAVTSSIAAKTYGLDILDSNIQDAKNNFTRFVIISKVLKKKTGRDKTSIVFSTENKPGSLYKILDIFSLWDINMTRIESRPAKNELGQYIFFIDIDGHIEEQDVYDALTMVKRKTSFYRFLGSYPAFGNLYDV</sequence>
<dbReference type="InterPro" id="IPR001086">
    <property type="entry name" value="Preph_deHydtase"/>
</dbReference>
<dbReference type="InterPro" id="IPR008242">
    <property type="entry name" value="Chor_mutase/pphenate_deHydtase"/>
</dbReference>
<dbReference type="GO" id="GO:0005737">
    <property type="term" value="C:cytoplasm"/>
    <property type="evidence" value="ECO:0007669"/>
    <property type="project" value="TreeGrafter"/>
</dbReference>
<dbReference type="PANTHER" id="PTHR21022">
    <property type="entry name" value="PREPHENATE DEHYDRATASE P PROTEIN"/>
    <property type="match status" value="1"/>
</dbReference>
<dbReference type="EMBL" id="CP061336">
    <property type="protein sequence ID" value="QNU67091.1"/>
    <property type="molecule type" value="Genomic_DNA"/>
</dbReference>